<dbReference type="EMBL" id="JAJSOF020000033">
    <property type="protein sequence ID" value="KAJ4429882.1"/>
    <property type="molecule type" value="Genomic_DNA"/>
</dbReference>
<gene>
    <name evidence="1" type="ORF">ANN_22086</name>
</gene>
<reference evidence="1 2" key="1">
    <citation type="journal article" date="2022" name="Allergy">
        <title>Genome assembly and annotation of Periplaneta americana reveal a comprehensive cockroach allergen profile.</title>
        <authorList>
            <person name="Wang L."/>
            <person name="Xiong Q."/>
            <person name="Saelim N."/>
            <person name="Wang L."/>
            <person name="Nong W."/>
            <person name="Wan A.T."/>
            <person name="Shi M."/>
            <person name="Liu X."/>
            <person name="Cao Q."/>
            <person name="Hui J.H.L."/>
            <person name="Sookrung N."/>
            <person name="Leung T.F."/>
            <person name="Tungtrongchitr A."/>
            <person name="Tsui S.K.W."/>
        </authorList>
    </citation>
    <scope>NUCLEOTIDE SEQUENCE [LARGE SCALE GENOMIC DNA]</scope>
    <source>
        <strain evidence="1">PWHHKU_190912</strain>
    </source>
</reference>
<keyword evidence="2" id="KW-1185">Reference proteome</keyword>
<dbReference type="Proteomes" id="UP001148838">
    <property type="component" value="Unassembled WGS sequence"/>
</dbReference>
<comment type="caution">
    <text evidence="1">The sequence shown here is derived from an EMBL/GenBank/DDBJ whole genome shotgun (WGS) entry which is preliminary data.</text>
</comment>
<accession>A0ABQ8S750</accession>
<proteinExistence type="predicted"/>
<evidence type="ECO:0000313" key="1">
    <source>
        <dbReference type="EMBL" id="KAJ4429882.1"/>
    </source>
</evidence>
<sequence>MGELPMWSVLLEPISECLILEGSILSSCNMSTFLRCSSKEHPAVRLMNLISAVASLCSSSFLIVHASLPVHRNDFFIEFQELQGDGFPEKLIFNDKAAFHTSGKSAVVTLAELRLWIIWAIDRIDGAMLRRVWEQFQHSIDRCLVIRCNDDEHL</sequence>
<evidence type="ECO:0000313" key="2">
    <source>
        <dbReference type="Proteomes" id="UP001148838"/>
    </source>
</evidence>
<name>A0ABQ8S750_PERAM</name>
<protein>
    <submittedName>
        <fullName evidence="1">Uncharacterized protein</fullName>
    </submittedName>
</protein>
<organism evidence="1 2">
    <name type="scientific">Periplaneta americana</name>
    <name type="common">American cockroach</name>
    <name type="synonym">Blatta americana</name>
    <dbReference type="NCBI Taxonomy" id="6978"/>
    <lineage>
        <taxon>Eukaryota</taxon>
        <taxon>Metazoa</taxon>
        <taxon>Ecdysozoa</taxon>
        <taxon>Arthropoda</taxon>
        <taxon>Hexapoda</taxon>
        <taxon>Insecta</taxon>
        <taxon>Pterygota</taxon>
        <taxon>Neoptera</taxon>
        <taxon>Polyneoptera</taxon>
        <taxon>Dictyoptera</taxon>
        <taxon>Blattodea</taxon>
        <taxon>Blattoidea</taxon>
        <taxon>Blattidae</taxon>
        <taxon>Blattinae</taxon>
        <taxon>Periplaneta</taxon>
    </lineage>
</organism>